<proteinExistence type="predicted"/>
<dbReference type="InterPro" id="IPR016786">
    <property type="entry name" value="YdeI_bac"/>
</dbReference>
<name>A0A516GRJ1_9FLAO</name>
<dbReference type="KEGG" id="fop:FNB79_09150"/>
<protein>
    <recommendedName>
        <fullName evidence="1">YdhG-like domain-containing protein</fullName>
    </recommendedName>
</protein>
<keyword evidence="3" id="KW-1185">Reference proteome</keyword>
<evidence type="ECO:0000313" key="2">
    <source>
        <dbReference type="EMBL" id="QDO94138.1"/>
    </source>
</evidence>
<dbReference type="EMBL" id="CP041637">
    <property type="protein sequence ID" value="QDO94138.1"/>
    <property type="molecule type" value="Genomic_DNA"/>
</dbReference>
<dbReference type="Pfam" id="PF13376">
    <property type="entry name" value="OmdA"/>
    <property type="match status" value="1"/>
</dbReference>
<gene>
    <name evidence="2" type="ORF">FNB79_09150</name>
</gene>
<evidence type="ECO:0000313" key="3">
    <source>
        <dbReference type="Proteomes" id="UP000319209"/>
    </source>
</evidence>
<dbReference type="AlphaFoldDB" id="A0A516GRJ1"/>
<reference evidence="2 3" key="1">
    <citation type="submission" date="2019-07" db="EMBL/GenBank/DDBJ databases">
        <title>Genome sequencing for Formosa sp. PS13.</title>
        <authorList>
            <person name="Park S.-J."/>
        </authorList>
    </citation>
    <scope>NUCLEOTIDE SEQUENCE [LARGE SCALE GENOMIC DNA]</scope>
    <source>
        <strain evidence="2 3">PS13</strain>
    </source>
</reference>
<dbReference type="RefSeq" id="WP_143381025.1">
    <property type="nucleotide sequence ID" value="NZ_CP041637.1"/>
</dbReference>
<dbReference type="Proteomes" id="UP000319209">
    <property type="component" value="Chromosome"/>
</dbReference>
<dbReference type="Pfam" id="PF08818">
    <property type="entry name" value="DUF1801"/>
    <property type="match status" value="1"/>
</dbReference>
<organism evidence="2 3">
    <name type="scientific">Formosa sediminum</name>
    <dbReference type="NCBI Taxonomy" id="2594004"/>
    <lineage>
        <taxon>Bacteria</taxon>
        <taxon>Pseudomonadati</taxon>
        <taxon>Bacteroidota</taxon>
        <taxon>Flavobacteriia</taxon>
        <taxon>Flavobacteriales</taxon>
        <taxon>Flavobacteriaceae</taxon>
        <taxon>Formosa</taxon>
    </lineage>
</organism>
<accession>A0A516GRJ1</accession>
<dbReference type="SUPFAM" id="SSF159888">
    <property type="entry name" value="YdhG-like"/>
    <property type="match status" value="1"/>
</dbReference>
<dbReference type="InterPro" id="IPR014922">
    <property type="entry name" value="YdhG-like"/>
</dbReference>
<dbReference type="PIRSF" id="PIRSF021308">
    <property type="entry name" value="UCP021308"/>
    <property type="match status" value="1"/>
</dbReference>
<feature type="domain" description="YdhG-like" evidence="1">
    <location>
        <begin position="19"/>
        <end position="112"/>
    </location>
</feature>
<sequence length="197" mass="22726">MKTLDTVTAYIERHETYTEALTCLRNIILSTTLEEAYKWNAPVYTFNGKNVLGLGAFKHHFCIWFFNGVFLKDELKVLTQTSDTTKALRQMRFKSVNDIDKQVILTYVLEAIDLQKSGKAPPPQPKTLIVIPELLKQALALDTELNAQFKLLTPYKQREYFEYIISAKREATKQKRLEKISPMIKQSIGLNGKYKNC</sequence>
<dbReference type="Gene3D" id="3.90.1150.200">
    <property type="match status" value="1"/>
</dbReference>
<evidence type="ECO:0000259" key="1">
    <source>
        <dbReference type="Pfam" id="PF08818"/>
    </source>
</evidence>
<dbReference type="OrthoDB" id="214150at2"/>